<evidence type="ECO:0000256" key="6">
    <source>
        <dbReference type="ARBA" id="ARBA00023136"/>
    </source>
</evidence>
<dbReference type="InterPro" id="IPR013766">
    <property type="entry name" value="Thioredoxin_domain"/>
</dbReference>
<feature type="transmembrane region" description="Helical" evidence="8">
    <location>
        <begin position="418"/>
        <end position="437"/>
    </location>
</feature>
<comment type="caution">
    <text evidence="11">The sequence shown here is derived from an EMBL/GenBank/DDBJ whole genome shotgun (WGS) entry which is preliminary data.</text>
</comment>
<dbReference type="InterPro" id="IPR035671">
    <property type="entry name" value="DsbD_gamma"/>
</dbReference>
<dbReference type="SUPFAM" id="SSF74863">
    <property type="entry name" value="Thiol:disulfide interchange protein DsbD, N-terminal domain (DsbD-alpha)"/>
    <property type="match status" value="1"/>
</dbReference>
<keyword evidence="5 8" id="KW-1133">Transmembrane helix</keyword>
<evidence type="ECO:0000256" key="4">
    <source>
        <dbReference type="ARBA" id="ARBA00022748"/>
    </source>
</evidence>
<evidence type="ECO:0000256" key="9">
    <source>
        <dbReference type="SAM" id="SignalP"/>
    </source>
</evidence>
<dbReference type="PANTHER" id="PTHR32234:SF0">
    <property type="entry name" value="THIOL:DISULFIDE INTERCHANGE PROTEIN DSBD"/>
    <property type="match status" value="1"/>
</dbReference>
<evidence type="ECO:0000256" key="1">
    <source>
        <dbReference type="ARBA" id="ARBA00004651"/>
    </source>
</evidence>
<feature type="chain" id="PRO_5045453054" evidence="9">
    <location>
        <begin position="22"/>
        <end position="598"/>
    </location>
</feature>
<feature type="transmembrane region" description="Helical" evidence="8">
    <location>
        <begin position="360"/>
        <end position="381"/>
    </location>
</feature>
<dbReference type="PROSITE" id="PS00194">
    <property type="entry name" value="THIOREDOXIN_1"/>
    <property type="match status" value="1"/>
</dbReference>
<dbReference type="Pfam" id="PF00085">
    <property type="entry name" value="Thioredoxin"/>
    <property type="match status" value="1"/>
</dbReference>
<protein>
    <submittedName>
        <fullName evidence="11">Protein-disulfide reductase DsbD</fullName>
        <ecNumber evidence="11">1.8.1.8</ecNumber>
    </submittedName>
</protein>
<dbReference type="EMBL" id="JBDIVE010000001">
    <property type="protein sequence ID" value="MEN3067427.1"/>
    <property type="molecule type" value="Genomic_DNA"/>
</dbReference>
<evidence type="ECO:0000256" key="7">
    <source>
        <dbReference type="ARBA" id="ARBA00023284"/>
    </source>
</evidence>
<evidence type="ECO:0000259" key="10">
    <source>
        <dbReference type="PROSITE" id="PS51352"/>
    </source>
</evidence>
<dbReference type="InterPro" id="IPR028250">
    <property type="entry name" value="DsbDN"/>
</dbReference>
<accession>A0ABU9YUQ0</accession>
<dbReference type="PANTHER" id="PTHR32234">
    <property type="entry name" value="THIOL:DISULFIDE INTERCHANGE PROTEIN DSBD"/>
    <property type="match status" value="1"/>
</dbReference>
<keyword evidence="7" id="KW-0676">Redox-active center</keyword>
<evidence type="ECO:0000313" key="12">
    <source>
        <dbReference type="Proteomes" id="UP001410394"/>
    </source>
</evidence>
<feature type="transmembrane region" description="Helical" evidence="8">
    <location>
        <begin position="205"/>
        <end position="230"/>
    </location>
</feature>
<feature type="transmembrane region" description="Helical" evidence="8">
    <location>
        <begin position="277"/>
        <end position="300"/>
    </location>
</feature>
<dbReference type="PROSITE" id="PS51352">
    <property type="entry name" value="THIOREDOXIN_2"/>
    <property type="match status" value="1"/>
</dbReference>
<gene>
    <name evidence="11" type="primary">dsbD</name>
    <name evidence="11" type="ORF">ABDB84_02980</name>
</gene>
<feature type="signal peptide" evidence="9">
    <location>
        <begin position="1"/>
        <end position="21"/>
    </location>
</feature>
<feature type="transmembrane region" description="Helical" evidence="8">
    <location>
        <begin position="321"/>
        <end position="348"/>
    </location>
</feature>
<dbReference type="Pfam" id="PF11412">
    <property type="entry name" value="DsbD_N"/>
    <property type="match status" value="1"/>
</dbReference>
<keyword evidence="4" id="KW-0201">Cytochrome c-type biogenesis</keyword>
<organism evidence="11 12">
    <name type="scientific">Uliginosibacterium sediminicola</name>
    <dbReference type="NCBI Taxonomy" id="2024550"/>
    <lineage>
        <taxon>Bacteria</taxon>
        <taxon>Pseudomonadati</taxon>
        <taxon>Pseudomonadota</taxon>
        <taxon>Betaproteobacteria</taxon>
        <taxon>Rhodocyclales</taxon>
        <taxon>Zoogloeaceae</taxon>
        <taxon>Uliginosibacterium</taxon>
    </lineage>
</organism>
<comment type="subcellular location">
    <subcellularLocation>
        <location evidence="1">Cell membrane</location>
        <topology evidence="1">Multi-pass membrane protein</topology>
    </subcellularLocation>
</comment>
<dbReference type="Gene3D" id="2.60.40.1250">
    <property type="entry name" value="Thiol:disulfide interchange protein DsbD, N-terminal domain"/>
    <property type="match status" value="1"/>
</dbReference>
<proteinExistence type="predicted"/>
<feature type="domain" description="Thioredoxin" evidence="10">
    <location>
        <begin position="474"/>
        <end position="594"/>
    </location>
</feature>
<dbReference type="CDD" id="cd02953">
    <property type="entry name" value="DsbDgamma"/>
    <property type="match status" value="1"/>
</dbReference>
<feature type="transmembrane region" description="Helical" evidence="8">
    <location>
        <begin position="242"/>
        <end position="265"/>
    </location>
</feature>
<keyword evidence="11" id="KW-0560">Oxidoreductase</keyword>
<evidence type="ECO:0000256" key="2">
    <source>
        <dbReference type="ARBA" id="ARBA00022475"/>
    </source>
</evidence>
<dbReference type="RefSeq" id="WP_345918192.1">
    <property type="nucleotide sequence ID" value="NZ_JBDIVE010000001.1"/>
</dbReference>
<name>A0ABU9YUQ0_9RHOO</name>
<dbReference type="Proteomes" id="UP001410394">
    <property type="component" value="Unassembled WGS sequence"/>
</dbReference>
<dbReference type="EC" id="1.8.1.8" evidence="11"/>
<dbReference type="GO" id="GO:0047134">
    <property type="term" value="F:protein-disulfide reductase [NAD(P)H] activity"/>
    <property type="evidence" value="ECO:0007669"/>
    <property type="project" value="UniProtKB-EC"/>
</dbReference>
<keyword evidence="2" id="KW-1003">Cell membrane</keyword>
<evidence type="ECO:0000313" key="11">
    <source>
        <dbReference type="EMBL" id="MEN3067427.1"/>
    </source>
</evidence>
<dbReference type="SUPFAM" id="SSF52833">
    <property type="entry name" value="Thioredoxin-like"/>
    <property type="match status" value="1"/>
</dbReference>
<reference evidence="11 12" key="1">
    <citation type="journal article" date="2018" name="Int. J. Syst. Evol. Microbiol.">
        <title>Uliginosibacterium sediminicola sp. nov., isolated from freshwater sediment.</title>
        <authorList>
            <person name="Hwang W.M."/>
            <person name="Kim S.M."/>
            <person name="Kang K."/>
            <person name="Ahn T.Y."/>
        </authorList>
    </citation>
    <scope>NUCLEOTIDE SEQUENCE [LARGE SCALE GENOMIC DNA]</scope>
    <source>
        <strain evidence="11 12">M1-21</strain>
    </source>
</reference>
<dbReference type="NCBIfam" id="NF001419">
    <property type="entry name" value="PRK00293.1"/>
    <property type="match status" value="1"/>
</dbReference>
<dbReference type="InterPro" id="IPR036929">
    <property type="entry name" value="DsbDN_sf"/>
</dbReference>
<feature type="transmembrane region" description="Helical" evidence="8">
    <location>
        <begin position="393"/>
        <end position="412"/>
    </location>
</feature>
<dbReference type="Gene3D" id="3.40.30.10">
    <property type="entry name" value="Glutaredoxin"/>
    <property type="match status" value="1"/>
</dbReference>
<sequence length="598" mass="63659">MLLIRALLVLCLFAHSAILLADEEPLPPDQAFRLAAANLLDTHEVQLQLQVAPGYYLYRDKFEFRLDPGGPLAGSAARYPQGEIHEDRFFGKQTIFKNRFTIALPVPATTDEHSQLFLTVQGCSEKLGVCYPPFEIAATLKAASMSLAPGASGGSLLGTLGGQPAALIETPESRIAMPGELIPAEDSRIAGLLGSGKLLAIVGSFFGFGLLLAFTPCVLPMLPILSGIIVGKGATISRARALLLSCAYVLGMALTYTAAGIAAGYTGAALSTWLQNAWVLAALALLFVLLALPMFGLFELQLPSSLQSRLAAFANRQGSSLGGLALMGAISALVVGPCMTAPLAGALLSIAQSGDARIGGIALFALAIGMGTPLILIGVLARHWLPRPGPWMDGVKAFFGWLLLATALWLLYPVLPPGLFSALAVLMLAVPALLLWLRSRRMQTPAYRLTRLTAVLLLLGALGLGSWQLSQHQARSQVAALPFAAIHTIAELDQALARSTQPVLLDFYADWCVSCREMEHYTLRDPAVRERLAGFTLLRVDVTANTPDDQALLKRFALYAPPAMLFFKGGQAAGRVIGYKDAEDFAALLDRIHSGNTP</sequence>
<evidence type="ECO:0000256" key="8">
    <source>
        <dbReference type="SAM" id="Phobius"/>
    </source>
</evidence>
<keyword evidence="9" id="KW-0732">Signal</keyword>
<dbReference type="InterPro" id="IPR017937">
    <property type="entry name" value="Thioredoxin_CS"/>
</dbReference>
<evidence type="ECO:0000256" key="5">
    <source>
        <dbReference type="ARBA" id="ARBA00022989"/>
    </source>
</evidence>
<keyword evidence="12" id="KW-1185">Reference proteome</keyword>
<evidence type="ECO:0000256" key="3">
    <source>
        <dbReference type="ARBA" id="ARBA00022692"/>
    </source>
</evidence>
<keyword evidence="6 8" id="KW-0472">Membrane</keyword>
<dbReference type="InterPro" id="IPR036249">
    <property type="entry name" value="Thioredoxin-like_sf"/>
</dbReference>
<dbReference type="InterPro" id="IPR003834">
    <property type="entry name" value="Cyt_c_assmbl_TM_dom"/>
</dbReference>
<feature type="transmembrane region" description="Helical" evidence="8">
    <location>
        <begin position="449"/>
        <end position="469"/>
    </location>
</feature>
<keyword evidence="3 8" id="KW-0812">Transmembrane</keyword>
<dbReference type="Pfam" id="PF02683">
    <property type="entry name" value="DsbD_TM"/>
    <property type="match status" value="1"/>
</dbReference>